<proteinExistence type="predicted"/>
<feature type="chain" id="PRO_5042841402" description="Cutinase" evidence="3">
    <location>
        <begin position="19"/>
        <end position="223"/>
    </location>
</feature>
<dbReference type="InterPro" id="IPR000675">
    <property type="entry name" value="Cutinase/axe"/>
</dbReference>
<keyword evidence="5" id="KW-1185">Reference proteome</keyword>
<gene>
    <name evidence="4" type="ORF">OC842_004849</name>
</gene>
<dbReference type="SUPFAM" id="SSF53474">
    <property type="entry name" value="alpha/beta-Hydrolases"/>
    <property type="match status" value="1"/>
</dbReference>
<dbReference type="GO" id="GO:0052689">
    <property type="term" value="F:carboxylic ester hydrolase activity"/>
    <property type="evidence" value="ECO:0007669"/>
    <property type="project" value="UniProtKB-ARBA"/>
</dbReference>
<reference evidence="4" key="1">
    <citation type="journal article" date="2023" name="PhytoFront">
        <title>Draft Genome Resources of Seven Strains of Tilletia horrida, Causal Agent of Kernel Smut of Rice.</title>
        <authorList>
            <person name="Khanal S."/>
            <person name="Antony Babu S."/>
            <person name="Zhou X.G."/>
        </authorList>
    </citation>
    <scope>NUCLEOTIDE SEQUENCE</scope>
    <source>
        <strain evidence="4">TX3</strain>
    </source>
</reference>
<accession>A0AAN6JJ61</accession>
<feature type="signal peptide" evidence="3">
    <location>
        <begin position="1"/>
        <end position="18"/>
    </location>
</feature>
<evidence type="ECO:0000256" key="3">
    <source>
        <dbReference type="SAM" id="SignalP"/>
    </source>
</evidence>
<dbReference type="Gene3D" id="3.40.50.1820">
    <property type="entry name" value="alpha/beta hydrolase"/>
    <property type="match status" value="1"/>
</dbReference>
<dbReference type="InterPro" id="IPR029058">
    <property type="entry name" value="AB_hydrolase_fold"/>
</dbReference>
<sequence length="223" mass="23382">MLLIALLTLSLAFAATQAAYTHQCNKYVIISSRGTEERQGPSFTMPHMIANTLSAVPGGVEVDTIYPADWNLHSEIGAKWIVDFMHAGMRACPKQEYVLIGYSQGAMVSSLAIQSLINSGSPALNAIKAAVFLGNPFHVPGRAGNVDGHGGGATMSAVGAASGQNPGGVNGFAQSGRLLDICLEGDTVCSRQPSQNPGAHGDYGRDAIVQQMASSFLIKHLRN</sequence>
<keyword evidence="1" id="KW-0378">Hydrolase</keyword>
<organism evidence="4 5">
    <name type="scientific">Tilletia horrida</name>
    <dbReference type="NCBI Taxonomy" id="155126"/>
    <lineage>
        <taxon>Eukaryota</taxon>
        <taxon>Fungi</taxon>
        <taxon>Dikarya</taxon>
        <taxon>Basidiomycota</taxon>
        <taxon>Ustilaginomycotina</taxon>
        <taxon>Exobasidiomycetes</taxon>
        <taxon>Tilletiales</taxon>
        <taxon>Tilletiaceae</taxon>
        <taxon>Tilletia</taxon>
    </lineage>
</organism>
<dbReference type="Proteomes" id="UP001176521">
    <property type="component" value="Unassembled WGS sequence"/>
</dbReference>
<keyword evidence="2" id="KW-1015">Disulfide bond</keyword>
<dbReference type="PANTHER" id="PTHR33630:SF9">
    <property type="entry name" value="CUTINASE 4"/>
    <property type="match status" value="1"/>
</dbReference>
<dbReference type="Pfam" id="PF01083">
    <property type="entry name" value="Cutinase"/>
    <property type="match status" value="1"/>
</dbReference>
<protein>
    <recommendedName>
        <fullName evidence="6">Cutinase</fullName>
    </recommendedName>
</protein>
<evidence type="ECO:0008006" key="6">
    <source>
        <dbReference type="Google" id="ProtNLM"/>
    </source>
</evidence>
<dbReference type="SMART" id="SM01110">
    <property type="entry name" value="Cutinase"/>
    <property type="match status" value="1"/>
</dbReference>
<evidence type="ECO:0000256" key="2">
    <source>
        <dbReference type="ARBA" id="ARBA00023157"/>
    </source>
</evidence>
<keyword evidence="3" id="KW-0732">Signal</keyword>
<evidence type="ECO:0000313" key="5">
    <source>
        <dbReference type="Proteomes" id="UP001176521"/>
    </source>
</evidence>
<dbReference type="AlphaFoldDB" id="A0AAN6JJ61"/>
<evidence type="ECO:0000313" key="4">
    <source>
        <dbReference type="EMBL" id="KAK0527520.1"/>
    </source>
</evidence>
<dbReference type="PANTHER" id="PTHR33630">
    <property type="entry name" value="CUTINASE RV1984C-RELATED-RELATED"/>
    <property type="match status" value="1"/>
</dbReference>
<name>A0AAN6JJ61_9BASI</name>
<dbReference type="EMBL" id="JAPDMQ010000308">
    <property type="protein sequence ID" value="KAK0527520.1"/>
    <property type="molecule type" value="Genomic_DNA"/>
</dbReference>
<comment type="caution">
    <text evidence="4">The sequence shown here is derived from an EMBL/GenBank/DDBJ whole genome shotgun (WGS) entry which is preliminary data.</text>
</comment>
<evidence type="ECO:0000256" key="1">
    <source>
        <dbReference type="ARBA" id="ARBA00022801"/>
    </source>
</evidence>